<organism evidence="2 3">
    <name type="scientific">Primorskyibacter sedentarius</name>
    <dbReference type="NCBI Taxonomy" id="745311"/>
    <lineage>
        <taxon>Bacteria</taxon>
        <taxon>Pseudomonadati</taxon>
        <taxon>Pseudomonadota</taxon>
        <taxon>Alphaproteobacteria</taxon>
        <taxon>Rhodobacterales</taxon>
        <taxon>Roseobacteraceae</taxon>
        <taxon>Primorskyibacter</taxon>
    </lineage>
</organism>
<reference evidence="2 3" key="1">
    <citation type="submission" date="2019-03" db="EMBL/GenBank/DDBJ databases">
        <title>Genomic Encyclopedia of Type Strains, Phase IV (KMG-IV): sequencing the most valuable type-strain genomes for metagenomic binning, comparative biology and taxonomic classification.</title>
        <authorList>
            <person name="Goeker M."/>
        </authorList>
    </citation>
    <scope>NUCLEOTIDE SEQUENCE [LARGE SCALE GENOMIC DNA]</scope>
    <source>
        <strain evidence="2 3">DSM 104836</strain>
    </source>
</reference>
<accession>A0A4R3J0I1</accession>
<dbReference type="InterPro" id="IPR029068">
    <property type="entry name" value="Glyas_Bleomycin-R_OHBP_Dase"/>
</dbReference>
<gene>
    <name evidence="2" type="ORF">EDD52_12619</name>
</gene>
<dbReference type="EMBL" id="SLZU01000026">
    <property type="protein sequence ID" value="TCS57611.1"/>
    <property type="molecule type" value="Genomic_DNA"/>
</dbReference>
<dbReference type="OrthoDB" id="8451710at2"/>
<keyword evidence="3" id="KW-1185">Reference proteome</keyword>
<dbReference type="RefSeq" id="WP_132248529.1">
    <property type="nucleotide sequence ID" value="NZ_SLZU01000026.1"/>
</dbReference>
<feature type="domain" description="Glyoxalase-like" evidence="1">
    <location>
        <begin position="5"/>
        <end position="182"/>
    </location>
</feature>
<comment type="caution">
    <text evidence="2">The sequence shown here is derived from an EMBL/GenBank/DDBJ whole genome shotgun (WGS) entry which is preliminary data.</text>
</comment>
<dbReference type="Proteomes" id="UP000295696">
    <property type="component" value="Unassembled WGS sequence"/>
</dbReference>
<dbReference type="AlphaFoldDB" id="A0A4R3J0I1"/>
<sequence>MPNKIDHFAIGAGSLEQAVAAMETTLGVTVPRGGKHAAMSTHNCVMQSGNESFLELIATDPDAPADPGRNRWFTLDDPVTQARLAERPRALCWVVGTDDLDAVIAASPVDLGEVVLFTRGDRSWRLTVPEDGSLPMNGLLPAFIEWSPGPHPSTGQQDLGVRLSAVRLSHPDPEALRDVLVALQVDNLAQVSEGPAGLSFELDTPKGKVVID</sequence>
<evidence type="ECO:0000313" key="3">
    <source>
        <dbReference type="Proteomes" id="UP000295696"/>
    </source>
</evidence>
<dbReference type="SUPFAM" id="SSF54593">
    <property type="entry name" value="Glyoxalase/Bleomycin resistance protein/Dihydroxybiphenyl dioxygenase"/>
    <property type="match status" value="1"/>
</dbReference>
<evidence type="ECO:0000259" key="1">
    <source>
        <dbReference type="Pfam" id="PF13468"/>
    </source>
</evidence>
<protein>
    <submittedName>
        <fullName evidence="2">Glyoxalase-like protein</fullName>
    </submittedName>
</protein>
<proteinExistence type="predicted"/>
<dbReference type="Pfam" id="PF13468">
    <property type="entry name" value="Glyoxalase_3"/>
    <property type="match status" value="1"/>
</dbReference>
<dbReference type="Gene3D" id="3.10.180.10">
    <property type="entry name" value="2,3-Dihydroxybiphenyl 1,2-Dioxygenase, domain 1"/>
    <property type="match status" value="1"/>
</dbReference>
<dbReference type="InterPro" id="IPR025870">
    <property type="entry name" value="Glyoxalase-like_dom"/>
</dbReference>
<name>A0A4R3J0I1_9RHOB</name>
<evidence type="ECO:0000313" key="2">
    <source>
        <dbReference type="EMBL" id="TCS57611.1"/>
    </source>
</evidence>